<dbReference type="Proteomes" id="UP000230842">
    <property type="component" value="Unassembled WGS sequence"/>
</dbReference>
<dbReference type="SUPFAM" id="SSF53955">
    <property type="entry name" value="Lysozyme-like"/>
    <property type="match status" value="1"/>
</dbReference>
<feature type="region of interest" description="Disordered" evidence="1">
    <location>
        <begin position="1"/>
        <end position="53"/>
    </location>
</feature>
<comment type="caution">
    <text evidence="2">The sequence shown here is derived from an EMBL/GenBank/DDBJ whole genome shotgun (WGS) entry which is preliminary data.</text>
</comment>
<proteinExistence type="predicted"/>
<keyword evidence="3" id="KW-1185">Reference proteome</keyword>
<evidence type="ECO:0000313" key="3">
    <source>
        <dbReference type="Proteomes" id="UP000230842"/>
    </source>
</evidence>
<dbReference type="InterPro" id="IPR023346">
    <property type="entry name" value="Lysozyme-like_dom_sf"/>
</dbReference>
<evidence type="ECO:0000256" key="1">
    <source>
        <dbReference type="SAM" id="MobiDB-lite"/>
    </source>
</evidence>
<feature type="compositionally biased region" description="Basic and acidic residues" evidence="1">
    <location>
        <begin position="17"/>
        <end position="44"/>
    </location>
</feature>
<protein>
    <recommendedName>
        <fullName evidence="4">Transglycosylase-like protein with SLT domain</fullName>
    </recommendedName>
</protein>
<dbReference type="EMBL" id="PGEZ01000001">
    <property type="protein sequence ID" value="PJJ56793.1"/>
    <property type="molecule type" value="Genomic_DNA"/>
</dbReference>
<accession>A0A2M9BFR7</accession>
<organism evidence="2 3">
    <name type="scientific">Mumia flava</name>
    <dbReference type="NCBI Taxonomy" id="1348852"/>
    <lineage>
        <taxon>Bacteria</taxon>
        <taxon>Bacillati</taxon>
        <taxon>Actinomycetota</taxon>
        <taxon>Actinomycetes</taxon>
        <taxon>Propionibacteriales</taxon>
        <taxon>Nocardioidaceae</taxon>
        <taxon>Mumia</taxon>
    </lineage>
</organism>
<dbReference type="AlphaFoldDB" id="A0A2M9BFR7"/>
<evidence type="ECO:0000313" key="2">
    <source>
        <dbReference type="EMBL" id="PJJ56793.1"/>
    </source>
</evidence>
<name>A0A2M9BFR7_9ACTN</name>
<reference evidence="2 3" key="1">
    <citation type="submission" date="2017-11" db="EMBL/GenBank/DDBJ databases">
        <title>Genomic Encyclopedia of Archaeal and Bacterial Type Strains, Phase II (KMG-II): From Individual Species to Whole Genera.</title>
        <authorList>
            <person name="Goeker M."/>
        </authorList>
    </citation>
    <scope>NUCLEOTIDE SEQUENCE [LARGE SCALE GENOMIC DNA]</scope>
    <source>
        <strain evidence="2 3">DSM 27763</strain>
    </source>
</reference>
<dbReference type="RefSeq" id="WP_211287981.1">
    <property type="nucleotide sequence ID" value="NZ_PGEZ01000001.1"/>
</dbReference>
<gene>
    <name evidence="2" type="ORF">CLV56_1006</name>
</gene>
<feature type="region of interest" description="Disordered" evidence="1">
    <location>
        <begin position="124"/>
        <end position="151"/>
    </location>
</feature>
<evidence type="ECO:0008006" key="4">
    <source>
        <dbReference type="Google" id="ProtNLM"/>
    </source>
</evidence>
<feature type="compositionally biased region" description="Polar residues" evidence="1">
    <location>
        <begin position="128"/>
        <end position="145"/>
    </location>
</feature>
<sequence>MTPERPTPSRPGARRATRADRRAIRGDQRATRVDRLADGEHGDPRTPLLGRLKSGLGTRRGRAVAVVGGLAIAAVTSGAASGAVQQAPETSVASITGLHRLAHVTPSAAAADASGAVGDAIADRDDAAQTSRSAGRSALESTGGTDATAPSAVGAAKAKAARKAADIAGVQTDTASMQDLDPREIARSMMGDFGFSSSQFGCLDSLWVSESNWRWNADNPTSSAYGIPQALPGEKMASAGSDWATNPATQIKWGLGYIQSVYGDPCSAWSFKQGNNWY</sequence>